<reference evidence="2" key="1">
    <citation type="submission" date="2019-10" db="EMBL/GenBank/DDBJ databases">
        <authorList>
            <person name="Soares A.E.R."/>
            <person name="Aleixo A."/>
            <person name="Schneider P."/>
            <person name="Miyaki C.Y."/>
            <person name="Schneider M.P."/>
            <person name="Mello C."/>
            <person name="Vasconcelos A.T.R."/>
        </authorList>
    </citation>
    <scope>NUCLEOTIDE SEQUENCE</scope>
    <source>
        <tissue evidence="2">Muscle</tissue>
    </source>
</reference>
<dbReference type="EMBL" id="WHWB01032380">
    <property type="protein sequence ID" value="KAJ7425837.1"/>
    <property type="molecule type" value="Genomic_DNA"/>
</dbReference>
<evidence type="ECO:0000313" key="2">
    <source>
        <dbReference type="EMBL" id="KAJ7425837.1"/>
    </source>
</evidence>
<keyword evidence="3" id="KW-1185">Reference proteome</keyword>
<dbReference type="InterPro" id="IPR000477">
    <property type="entry name" value="RT_dom"/>
</dbReference>
<dbReference type="Proteomes" id="UP001145742">
    <property type="component" value="Unassembled WGS sequence"/>
</dbReference>
<accession>A0ABQ9DNU8</accession>
<name>A0ABQ9DNU8_9PASS</name>
<sequence>MIWDTLKLPSQSRKLEEIQWSKPLSMIFEQPWESEEIPADWKLMNVAPVFRQGKKEDPENYRPVSLTSVPGKVMKMIILEGVENHLKDNSVTDHSQHSFMRGNSCFSNQISSYDKGMHLTDQGKPADVSIKVLILSATGSFWTKCPAHTWINISCGSGVPQGSLLGPVIFSIFINDLDAGLEGILSKFADDTKLGGAVDSLEGREALQRNLDKAEDWATTNLMKFNKGKC</sequence>
<protein>
    <submittedName>
        <fullName evidence="2">RNA-directed DNA polymerase from mobile element jockey-like protein</fullName>
    </submittedName>
</protein>
<feature type="domain" description="Reverse transcriptase" evidence="1">
    <location>
        <begin position="54"/>
        <end position="230"/>
    </location>
</feature>
<dbReference type="PANTHER" id="PTHR33332">
    <property type="entry name" value="REVERSE TRANSCRIPTASE DOMAIN-CONTAINING PROTEIN"/>
    <property type="match status" value="1"/>
</dbReference>
<evidence type="ECO:0000313" key="3">
    <source>
        <dbReference type="Proteomes" id="UP001145742"/>
    </source>
</evidence>
<gene>
    <name evidence="2" type="ORF">WISP_20399</name>
</gene>
<evidence type="ECO:0000259" key="1">
    <source>
        <dbReference type="Pfam" id="PF00078"/>
    </source>
</evidence>
<comment type="caution">
    <text evidence="2">The sequence shown here is derived from an EMBL/GenBank/DDBJ whole genome shotgun (WGS) entry which is preliminary data.</text>
</comment>
<proteinExistence type="predicted"/>
<organism evidence="2 3">
    <name type="scientific">Willisornis vidua</name>
    <name type="common">Xingu scale-backed antbird</name>
    <dbReference type="NCBI Taxonomy" id="1566151"/>
    <lineage>
        <taxon>Eukaryota</taxon>
        <taxon>Metazoa</taxon>
        <taxon>Chordata</taxon>
        <taxon>Craniata</taxon>
        <taxon>Vertebrata</taxon>
        <taxon>Euteleostomi</taxon>
        <taxon>Archelosauria</taxon>
        <taxon>Archosauria</taxon>
        <taxon>Dinosauria</taxon>
        <taxon>Saurischia</taxon>
        <taxon>Theropoda</taxon>
        <taxon>Coelurosauria</taxon>
        <taxon>Aves</taxon>
        <taxon>Neognathae</taxon>
        <taxon>Neoaves</taxon>
        <taxon>Telluraves</taxon>
        <taxon>Australaves</taxon>
        <taxon>Passeriformes</taxon>
        <taxon>Thamnophilidae</taxon>
        <taxon>Willisornis</taxon>
    </lineage>
</organism>
<dbReference type="Pfam" id="PF00078">
    <property type="entry name" value="RVT_1"/>
    <property type="match status" value="1"/>
</dbReference>